<evidence type="ECO:0000256" key="1">
    <source>
        <dbReference type="SAM" id="MobiDB-lite"/>
    </source>
</evidence>
<protein>
    <submittedName>
        <fullName evidence="2">HEXXH motif domain-containing protein</fullName>
    </submittedName>
</protein>
<dbReference type="Proteomes" id="UP001432166">
    <property type="component" value="Chromosome"/>
</dbReference>
<evidence type="ECO:0000313" key="3">
    <source>
        <dbReference type="Proteomes" id="UP001432166"/>
    </source>
</evidence>
<evidence type="ECO:0000313" key="2">
    <source>
        <dbReference type="EMBL" id="WTP48927.1"/>
    </source>
</evidence>
<keyword evidence="3" id="KW-1185">Reference proteome</keyword>
<dbReference type="InterPro" id="IPR026337">
    <property type="entry name" value="AKG_HExxH"/>
</dbReference>
<dbReference type="RefSeq" id="WP_328937382.1">
    <property type="nucleotide sequence ID" value="NZ_CP108133.1"/>
</dbReference>
<feature type="compositionally biased region" description="Basic and acidic residues" evidence="1">
    <location>
        <begin position="522"/>
        <end position="534"/>
    </location>
</feature>
<feature type="compositionally biased region" description="Low complexity" evidence="1">
    <location>
        <begin position="500"/>
        <end position="512"/>
    </location>
</feature>
<gene>
    <name evidence="2" type="ORF">OG288_11800</name>
</gene>
<dbReference type="NCBIfam" id="TIGR04267">
    <property type="entry name" value="mod_HExxH"/>
    <property type="match status" value="1"/>
</dbReference>
<feature type="region of interest" description="Disordered" evidence="1">
    <location>
        <begin position="485"/>
        <end position="534"/>
    </location>
</feature>
<proteinExistence type="predicted"/>
<name>A0ABZ1JCC6_9ACTN</name>
<sequence>MTSQQHAGRPLRMPDRLFAEFAVGGGSAEALAFLERGERARRLLLLRTLLAGIDGISTPLNPPAEAWRTLKEAAGRAPEQVEQLLLAPATGGWLAHMLRRLHGTAVGPPLWVEAGHLSALAVAAALRARTEAELLVPLTDGALNLPGLGLVRLPAAEPGPTVGRARTRAGELTLTGTESDGRADSVRCRPATVPVRVLDAPPPSTAAAEGVSTPVRAPAPAEAHWIPLRTLTHVTASGSVSIPLDDLDPYRDLDEPIPPARLDADEASAWQELFDDAVGILANPDGGHGPGRLDPAVIRSVVPWGRTSTMPPVRPGVRGSASSGDAFGAMNISRPATAPVLAEILVHEFQHSKLAALLHLFPLVEDDREERYYAPWRPDPRHLTGLLHGVYAFTGVSGFWRDRMADAEHEEQAAVAAYHFALRRTQTRLVVRTLQLSGRLTAPGRRIVTGLARTLDGWLREPVDPAARARARTAAMLHRTEWRLRNVVPPREGSPPEAPSPEGGEAQEGGAAWRRGSGAETSRFRTDRDPWPDLRTHAFAARPRVPRTADEHLAAGDPAAAMAAYAQALALDPADPHVLAGWIVARAALEPGRSGRRMLARPELLQPLPSG</sequence>
<accession>A0ABZ1JCC6</accession>
<reference evidence="2" key="1">
    <citation type="submission" date="2022-10" db="EMBL/GenBank/DDBJ databases">
        <title>The complete genomes of actinobacterial strains from the NBC collection.</title>
        <authorList>
            <person name="Joergensen T.S."/>
            <person name="Alvarez Arevalo M."/>
            <person name="Sterndorff E.B."/>
            <person name="Faurdal D."/>
            <person name="Vuksanovic O."/>
            <person name="Mourched A.-S."/>
            <person name="Charusanti P."/>
            <person name="Shaw S."/>
            <person name="Blin K."/>
            <person name="Weber T."/>
        </authorList>
    </citation>
    <scope>NUCLEOTIDE SEQUENCE</scope>
    <source>
        <strain evidence="2">NBC_00189</strain>
    </source>
</reference>
<dbReference type="EMBL" id="CP108133">
    <property type="protein sequence ID" value="WTP48927.1"/>
    <property type="molecule type" value="Genomic_DNA"/>
</dbReference>
<organism evidence="2 3">
    <name type="scientific">Streptomyces tauricus</name>
    <dbReference type="NCBI Taxonomy" id="68274"/>
    <lineage>
        <taxon>Bacteria</taxon>
        <taxon>Bacillati</taxon>
        <taxon>Actinomycetota</taxon>
        <taxon>Actinomycetes</taxon>
        <taxon>Kitasatosporales</taxon>
        <taxon>Streptomycetaceae</taxon>
        <taxon>Streptomyces</taxon>
        <taxon>Streptomyces aurantiacus group</taxon>
    </lineage>
</organism>